<evidence type="ECO:0000313" key="3">
    <source>
        <dbReference type="Proteomes" id="UP000238634"/>
    </source>
</evidence>
<proteinExistence type="predicted"/>
<gene>
    <name evidence="2" type="ORF">C7B65_26660</name>
</gene>
<sequence length="192" mass="22140">MMSEKWKKLIQSLEVLVGEGQETLNAETLSATEAEYKIILPSGYKEFCQVLGSGELSDIARVYCPTKFFIKASERRIQEAIRHIERFGENFKRDQQYIEQLRSAFVFGESATGEHLIFWDLRTYQESDGSYEIHWANSVSPDCIDPVLLGRDFFNFIQNFCYGTETFDLVPEYVEGSSPGDFSLNFYPLVFT</sequence>
<dbReference type="Gene3D" id="3.40.1580.10">
    <property type="entry name" value="SMI1/KNR4-like"/>
    <property type="match status" value="1"/>
</dbReference>
<evidence type="ECO:0000259" key="1">
    <source>
        <dbReference type="Pfam" id="PF09346"/>
    </source>
</evidence>
<accession>A0A2T1D172</accession>
<reference evidence="2 3" key="1">
    <citation type="submission" date="2018-02" db="EMBL/GenBank/DDBJ databases">
        <authorList>
            <person name="Cohen D.B."/>
            <person name="Kent A.D."/>
        </authorList>
    </citation>
    <scope>NUCLEOTIDE SEQUENCE [LARGE SCALE GENOMIC DNA]</scope>
    <source>
        <strain evidence="2 3">ULC007</strain>
    </source>
</reference>
<feature type="domain" description="Knr4/Smi1-like" evidence="1">
    <location>
        <begin position="25"/>
        <end position="133"/>
    </location>
</feature>
<organism evidence="2 3">
    <name type="scientific">Phormidesmis priestleyi ULC007</name>
    <dbReference type="NCBI Taxonomy" id="1920490"/>
    <lineage>
        <taxon>Bacteria</taxon>
        <taxon>Bacillati</taxon>
        <taxon>Cyanobacteriota</taxon>
        <taxon>Cyanophyceae</taxon>
        <taxon>Leptolyngbyales</taxon>
        <taxon>Leptolyngbyaceae</taxon>
        <taxon>Phormidesmis</taxon>
    </lineage>
</organism>
<evidence type="ECO:0000313" key="2">
    <source>
        <dbReference type="EMBL" id="PSB14255.1"/>
    </source>
</evidence>
<dbReference type="SUPFAM" id="SSF160631">
    <property type="entry name" value="SMI1/KNR4-like"/>
    <property type="match status" value="1"/>
</dbReference>
<reference evidence="2 3" key="2">
    <citation type="submission" date="2018-03" db="EMBL/GenBank/DDBJ databases">
        <title>The ancient ancestry and fast evolution of plastids.</title>
        <authorList>
            <person name="Moore K.R."/>
            <person name="Magnabosco C."/>
            <person name="Momper L."/>
            <person name="Gold D.A."/>
            <person name="Bosak T."/>
            <person name="Fournier G.P."/>
        </authorList>
    </citation>
    <scope>NUCLEOTIDE SEQUENCE [LARGE SCALE GENOMIC DNA]</scope>
    <source>
        <strain evidence="2 3">ULC007</strain>
    </source>
</reference>
<dbReference type="EMBL" id="PVWG01000097">
    <property type="protein sequence ID" value="PSB14255.1"/>
    <property type="molecule type" value="Genomic_DNA"/>
</dbReference>
<keyword evidence="3" id="KW-1185">Reference proteome</keyword>
<dbReference type="Proteomes" id="UP000238634">
    <property type="component" value="Unassembled WGS sequence"/>
</dbReference>
<dbReference type="STRING" id="1920490.GCA_001895925_05023"/>
<dbReference type="InterPro" id="IPR037883">
    <property type="entry name" value="Knr4/Smi1-like_sf"/>
</dbReference>
<dbReference type="AlphaFoldDB" id="A0A2T1D172"/>
<name>A0A2T1D172_9CYAN</name>
<dbReference type="Pfam" id="PF09346">
    <property type="entry name" value="SMI1_KNR4"/>
    <property type="match status" value="1"/>
</dbReference>
<dbReference type="RefSeq" id="WP_073072600.1">
    <property type="nucleotide sequence ID" value="NZ_MPPI01000017.1"/>
</dbReference>
<dbReference type="InterPro" id="IPR018958">
    <property type="entry name" value="Knr4/Smi1-like_dom"/>
</dbReference>
<comment type="caution">
    <text evidence="2">The sequence shown here is derived from an EMBL/GenBank/DDBJ whole genome shotgun (WGS) entry which is preliminary data.</text>
</comment>
<dbReference type="OrthoDB" id="574734at2"/>
<protein>
    <recommendedName>
        <fullName evidence="1">Knr4/Smi1-like domain-containing protein</fullName>
    </recommendedName>
</protein>